<dbReference type="Pfam" id="PF03015">
    <property type="entry name" value="Sterile"/>
    <property type="match status" value="1"/>
</dbReference>
<proteinExistence type="inferred from homology"/>
<accession>A0A0L7L7B6</accession>
<keyword evidence="3 4" id="KW-0443">Lipid metabolism</keyword>
<sequence>MDPAVAMEIKGMSYQRAMNEAMAEGNSDIQRFYNGMTKKPHFDERIVAVEGDVAEIGLAICDKDWNTITEEVDMIFHVAATVRFDEPIRQATLTNIRGTRETIKLGKACKTLRSFIHVSTAYCHSTTGRIGSEMLEQFYECPMSPDIMIKLAEEGWPNTYTFSKAIAEEVVRTERGDLRAAIILLGIGLGIVRVFFVDNKIKLSFVPVDYVNNATIAAGWDTAVKQTNDIRIFNISTTNCGVTFRHIGITMRGKARTIVSPKALWYCYLFETNNRVVYWFLSWLVHYIPAYTVDAVIKLFRLRMPKELKSVVQVYEKLDKMGKFFEFFLTNEWKFDGNNLFSLWHQMSARDRQIYNFEMKSIDWDWNTMMWCLGVRKYIAKDGLKNTNEAIEKQKWLKLANYAVLMLYLVIAWYLIRLFFKLF</sequence>
<comment type="similarity">
    <text evidence="1 4">Belongs to the fatty acyl-CoA reductase family.</text>
</comment>
<dbReference type="STRING" id="104452.A0A0L7L7B6"/>
<evidence type="ECO:0000256" key="2">
    <source>
        <dbReference type="ARBA" id="ARBA00022516"/>
    </source>
</evidence>
<evidence type="ECO:0000259" key="6">
    <source>
        <dbReference type="Pfam" id="PF07993"/>
    </source>
</evidence>
<dbReference type="GO" id="GO:0005777">
    <property type="term" value="C:peroxisome"/>
    <property type="evidence" value="ECO:0007669"/>
    <property type="project" value="TreeGrafter"/>
</dbReference>
<dbReference type="EC" id="1.2.1.84" evidence="4"/>
<gene>
    <name evidence="7" type="ORF">OBRU01_14189</name>
</gene>
<dbReference type="PANTHER" id="PTHR11011:SF116">
    <property type="entry name" value="FATTY ACYL-COA REDUCTASE CG5065-RELATED"/>
    <property type="match status" value="1"/>
</dbReference>
<evidence type="ECO:0000259" key="5">
    <source>
        <dbReference type="Pfam" id="PF03015"/>
    </source>
</evidence>
<comment type="catalytic activity">
    <reaction evidence="4">
        <text>a long-chain fatty acyl-CoA + 2 NADPH + 2 H(+) = a long-chain primary fatty alcohol + 2 NADP(+) + CoA</text>
        <dbReference type="Rhea" id="RHEA:52716"/>
        <dbReference type="ChEBI" id="CHEBI:15378"/>
        <dbReference type="ChEBI" id="CHEBI:57287"/>
        <dbReference type="ChEBI" id="CHEBI:57783"/>
        <dbReference type="ChEBI" id="CHEBI:58349"/>
        <dbReference type="ChEBI" id="CHEBI:77396"/>
        <dbReference type="ChEBI" id="CHEBI:83139"/>
        <dbReference type="EC" id="1.2.1.84"/>
    </reaction>
</comment>
<feature type="transmembrane region" description="Helical" evidence="4">
    <location>
        <begin position="399"/>
        <end position="420"/>
    </location>
</feature>
<dbReference type="AlphaFoldDB" id="A0A0L7L7B6"/>
<comment type="caution">
    <text evidence="7">The sequence shown here is derived from an EMBL/GenBank/DDBJ whole genome shotgun (WGS) entry which is preliminary data.</text>
</comment>
<feature type="transmembrane region" description="Helical" evidence="4">
    <location>
        <begin position="178"/>
        <end position="196"/>
    </location>
</feature>
<dbReference type="SUPFAM" id="SSF51735">
    <property type="entry name" value="NAD(P)-binding Rossmann-fold domains"/>
    <property type="match status" value="1"/>
</dbReference>
<feature type="transmembrane region" description="Helical" evidence="4">
    <location>
        <begin position="276"/>
        <end position="300"/>
    </location>
</feature>
<comment type="function">
    <text evidence="4">Catalyzes the reduction of fatty acyl-CoA to fatty alcohols.</text>
</comment>
<keyword evidence="4" id="KW-0521">NADP</keyword>
<dbReference type="PANTHER" id="PTHR11011">
    <property type="entry name" value="MALE STERILITY PROTEIN 2-RELATED"/>
    <property type="match status" value="1"/>
</dbReference>
<dbReference type="InterPro" id="IPR013120">
    <property type="entry name" value="FAR_NAD-bd"/>
</dbReference>
<keyword evidence="4" id="KW-1133">Transmembrane helix</keyword>
<evidence type="ECO:0000256" key="4">
    <source>
        <dbReference type="RuleBase" id="RU363097"/>
    </source>
</evidence>
<keyword evidence="4" id="KW-0812">Transmembrane</keyword>
<dbReference type="Pfam" id="PF07993">
    <property type="entry name" value="NAD_binding_4"/>
    <property type="match status" value="1"/>
</dbReference>
<feature type="domain" description="Fatty acyl-CoA reductase C-terminal" evidence="5">
    <location>
        <begin position="286"/>
        <end position="382"/>
    </location>
</feature>
<dbReference type="EMBL" id="JTDY01002562">
    <property type="protein sequence ID" value="KOB71176.1"/>
    <property type="molecule type" value="Genomic_DNA"/>
</dbReference>
<evidence type="ECO:0000256" key="3">
    <source>
        <dbReference type="ARBA" id="ARBA00023098"/>
    </source>
</evidence>
<dbReference type="GO" id="GO:0035336">
    <property type="term" value="P:long-chain fatty-acyl-CoA metabolic process"/>
    <property type="evidence" value="ECO:0007669"/>
    <property type="project" value="TreeGrafter"/>
</dbReference>
<keyword evidence="2 4" id="KW-0444">Lipid biosynthesis</keyword>
<evidence type="ECO:0000313" key="7">
    <source>
        <dbReference type="EMBL" id="KOB71176.1"/>
    </source>
</evidence>
<organism evidence="7 8">
    <name type="scientific">Operophtera brumata</name>
    <name type="common">Winter moth</name>
    <name type="synonym">Phalaena brumata</name>
    <dbReference type="NCBI Taxonomy" id="104452"/>
    <lineage>
        <taxon>Eukaryota</taxon>
        <taxon>Metazoa</taxon>
        <taxon>Ecdysozoa</taxon>
        <taxon>Arthropoda</taxon>
        <taxon>Hexapoda</taxon>
        <taxon>Insecta</taxon>
        <taxon>Pterygota</taxon>
        <taxon>Neoptera</taxon>
        <taxon>Endopterygota</taxon>
        <taxon>Lepidoptera</taxon>
        <taxon>Glossata</taxon>
        <taxon>Ditrysia</taxon>
        <taxon>Geometroidea</taxon>
        <taxon>Geometridae</taxon>
        <taxon>Larentiinae</taxon>
        <taxon>Operophtera</taxon>
    </lineage>
</organism>
<name>A0A0L7L7B6_OPEBR</name>
<dbReference type="CDD" id="cd09071">
    <property type="entry name" value="FAR_C"/>
    <property type="match status" value="1"/>
</dbReference>
<dbReference type="InterPro" id="IPR033640">
    <property type="entry name" value="FAR_C"/>
</dbReference>
<dbReference type="InterPro" id="IPR036291">
    <property type="entry name" value="NAD(P)-bd_dom_sf"/>
</dbReference>
<evidence type="ECO:0000256" key="1">
    <source>
        <dbReference type="ARBA" id="ARBA00005928"/>
    </source>
</evidence>
<dbReference type="InterPro" id="IPR026055">
    <property type="entry name" value="FAR"/>
</dbReference>
<dbReference type="Proteomes" id="UP000037510">
    <property type="component" value="Unassembled WGS sequence"/>
</dbReference>
<evidence type="ECO:0000313" key="8">
    <source>
        <dbReference type="Proteomes" id="UP000037510"/>
    </source>
</evidence>
<keyword evidence="4" id="KW-0560">Oxidoreductase</keyword>
<keyword evidence="8" id="KW-1185">Reference proteome</keyword>
<dbReference type="Gene3D" id="3.40.50.720">
    <property type="entry name" value="NAD(P)-binding Rossmann-like Domain"/>
    <property type="match status" value="1"/>
</dbReference>
<dbReference type="GO" id="GO:0102965">
    <property type="term" value="F:alcohol-forming long-chain fatty acyl-CoA reductase activity"/>
    <property type="evidence" value="ECO:0007669"/>
    <property type="project" value="UniProtKB-EC"/>
</dbReference>
<reference evidence="7 8" key="1">
    <citation type="journal article" date="2015" name="Genome Biol. Evol.">
        <title>The genome of winter moth (Operophtera brumata) provides a genomic perspective on sexual dimorphism and phenology.</title>
        <authorList>
            <person name="Derks M.F."/>
            <person name="Smit S."/>
            <person name="Salis L."/>
            <person name="Schijlen E."/>
            <person name="Bossers A."/>
            <person name="Mateman C."/>
            <person name="Pijl A.S."/>
            <person name="de Ridder D."/>
            <person name="Groenen M.A."/>
            <person name="Visser M.E."/>
            <person name="Megens H.J."/>
        </authorList>
    </citation>
    <scope>NUCLEOTIDE SEQUENCE [LARGE SCALE GENOMIC DNA]</scope>
    <source>
        <strain evidence="7">WM2013NL</strain>
        <tissue evidence="7">Head and thorax</tissue>
    </source>
</reference>
<keyword evidence="4" id="KW-0472">Membrane</keyword>
<protein>
    <recommendedName>
        <fullName evidence="4">Fatty acyl-CoA reductase</fullName>
        <ecNumber evidence="4">1.2.1.84</ecNumber>
    </recommendedName>
</protein>
<feature type="domain" description="Thioester reductase (TE)" evidence="6">
    <location>
        <begin position="37"/>
        <end position="185"/>
    </location>
</feature>
<dbReference type="GO" id="GO:0080019">
    <property type="term" value="F:alcohol-forming very long-chain fatty acyl-CoA reductase activity"/>
    <property type="evidence" value="ECO:0007669"/>
    <property type="project" value="InterPro"/>
</dbReference>